<comment type="caution">
    <text evidence="2">The sequence shown here is derived from an EMBL/GenBank/DDBJ whole genome shotgun (WGS) entry which is preliminary data.</text>
</comment>
<feature type="compositionally biased region" description="Basic and acidic residues" evidence="1">
    <location>
        <begin position="38"/>
        <end position="50"/>
    </location>
</feature>
<protein>
    <submittedName>
        <fullName evidence="2">Uncharacterized protein</fullName>
    </submittedName>
</protein>
<gene>
    <name evidence="2" type="ORF">AVEN_196944_1</name>
</gene>
<feature type="compositionally biased region" description="Basic residues" evidence="1">
    <location>
        <begin position="64"/>
        <end position="76"/>
    </location>
</feature>
<accession>A0A4Y2E5I5</accession>
<organism evidence="2 3">
    <name type="scientific">Araneus ventricosus</name>
    <name type="common">Orbweaver spider</name>
    <name type="synonym">Epeira ventricosa</name>
    <dbReference type="NCBI Taxonomy" id="182803"/>
    <lineage>
        <taxon>Eukaryota</taxon>
        <taxon>Metazoa</taxon>
        <taxon>Ecdysozoa</taxon>
        <taxon>Arthropoda</taxon>
        <taxon>Chelicerata</taxon>
        <taxon>Arachnida</taxon>
        <taxon>Araneae</taxon>
        <taxon>Araneomorphae</taxon>
        <taxon>Entelegynae</taxon>
        <taxon>Araneoidea</taxon>
        <taxon>Araneidae</taxon>
        <taxon>Araneus</taxon>
    </lineage>
</organism>
<proteinExistence type="predicted"/>
<evidence type="ECO:0000313" key="2">
    <source>
        <dbReference type="EMBL" id="GBM23134.1"/>
    </source>
</evidence>
<name>A0A4Y2E5I5_ARAVE</name>
<feature type="region of interest" description="Disordered" evidence="1">
    <location>
        <begin position="38"/>
        <end position="76"/>
    </location>
</feature>
<sequence length="76" mass="8670">GGLKCGDPSGANFLRWSHFLFLHSIYVKVKILSSKAEGKTRFQEDTREADELPPLSIPLARGPIGRHRLRKDKNRR</sequence>
<dbReference type="EMBL" id="BGPR01168748">
    <property type="protein sequence ID" value="GBM23134.1"/>
    <property type="molecule type" value="Genomic_DNA"/>
</dbReference>
<reference evidence="2 3" key="1">
    <citation type="journal article" date="2019" name="Sci. Rep.">
        <title>Orb-weaving spider Araneus ventricosus genome elucidates the spidroin gene catalogue.</title>
        <authorList>
            <person name="Kono N."/>
            <person name="Nakamura H."/>
            <person name="Ohtoshi R."/>
            <person name="Moran D.A.P."/>
            <person name="Shinohara A."/>
            <person name="Yoshida Y."/>
            <person name="Fujiwara M."/>
            <person name="Mori M."/>
            <person name="Tomita M."/>
            <person name="Arakawa K."/>
        </authorList>
    </citation>
    <scope>NUCLEOTIDE SEQUENCE [LARGE SCALE GENOMIC DNA]</scope>
</reference>
<evidence type="ECO:0000256" key="1">
    <source>
        <dbReference type="SAM" id="MobiDB-lite"/>
    </source>
</evidence>
<dbReference type="AlphaFoldDB" id="A0A4Y2E5I5"/>
<keyword evidence="3" id="KW-1185">Reference proteome</keyword>
<feature type="non-terminal residue" evidence="2">
    <location>
        <position position="1"/>
    </location>
</feature>
<dbReference type="Proteomes" id="UP000499080">
    <property type="component" value="Unassembled WGS sequence"/>
</dbReference>
<evidence type="ECO:0000313" key="3">
    <source>
        <dbReference type="Proteomes" id="UP000499080"/>
    </source>
</evidence>